<dbReference type="EMBL" id="MU860102">
    <property type="protein sequence ID" value="KAK4238262.1"/>
    <property type="molecule type" value="Genomic_DNA"/>
</dbReference>
<keyword evidence="2" id="KW-1133">Transmembrane helix</keyword>
<keyword evidence="2" id="KW-0812">Transmembrane</keyword>
<evidence type="ECO:0000313" key="3">
    <source>
        <dbReference type="EMBL" id="KAK4238262.1"/>
    </source>
</evidence>
<reference evidence="3" key="1">
    <citation type="journal article" date="2023" name="Mol. Phylogenet. Evol.">
        <title>Genome-scale phylogeny and comparative genomics of the fungal order Sordariales.</title>
        <authorList>
            <person name="Hensen N."/>
            <person name="Bonometti L."/>
            <person name="Westerberg I."/>
            <person name="Brannstrom I.O."/>
            <person name="Guillou S."/>
            <person name="Cros-Aarteil S."/>
            <person name="Calhoun S."/>
            <person name="Haridas S."/>
            <person name="Kuo A."/>
            <person name="Mondo S."/>
            <person name="Pangilinan J."/>
            <person name="Riley R."/>
            <person name="LaButti K."/>
            <person name="Andreopoulos B."/>
            <person name="Lipzen A."/>
            <person name="Chen C."/>
            <person name="Yan M."/>
            <person name="Daum C."/>
            <person name="Ng V."/>
            <person name="Clum A."/>
            <person name="Steindorff A."/>
            <person name="Ohm R.A."/>
            <person name="Martin F."/>
            <person name="Silar P."/>
            <person name="Natvig D.O."/>
            <person name="Lalanne C."/>
            <person name="Gautier V."/>
            <person name="Ament-Velasquez S.L."/>
            <person name="Kruys A."/>
            <person name="Hutchinson M.I."/>
            <person name="Powell A.J."/>
            <person name="Barry K."/>
            <person name="Miller A.N."/>
            <person name="Grigoriev I.V."/>
            <person name="Debuchy R."/>
            <person name="Gladieux P."/>
            <person name="Hiltunen Thoren M."/>
            <person name="Johannesson H."/>
        </authorList>
    </citation>
    <scope>NUCLEOTIDE SEQUENCE</scope>
    <source>
        <strain evidence="3">CBS 532.94</strain>
    </source>
</reference>
<evidence type="ECO:0000313" key="4">
    <source>
        <dbReference type="Proteomes" id="UP001303760"/>
    </source>
</evidence>
<feature type="transmembrane region" description="Helical" evidence="2">
    <location>
        <begin position="62"/>
        <end position="85"/>
    </location>
</feature>
<feature type="transmembrane region" description="Helical" evidence="2">
    <location>
        <begin position="145"/>
        <end position="167"/>
    </location>
</feature>
<comment type="caution">
    <text evidence="3">The sequence shown here is derived from an EMBL/GenBank/DDBJ whole genome shotgun (WGS) entry which is preliminary data.</text>
</comment>
<name>A0AAN7HB20_9PEZI</name>
<reference evidence="3" key="2">
    <citation type="submission" date="2023-05" db="EMBL/GenBank/DDBJ databases">
        <authorList>
            <consortium name="Lawrence Berkeley National Laboratory"/>
            <person name="Steindorff A."/>
            <person name="Hensen N."/>
            <person name="Bonometti L."/>
            <person name="Westerberg I."/>
            <person name="Brannstrom I.O."/>
            <person name="Guillou S."/>
            <person name="Cros-Aarteil S."/>
            <person name="Calhoun S."/>
            <person name="Haridas S."/>
            <person name="Kuo A."/>
            <person name="Mondo S."/>
            <person name="Pangilinan J."/>
            <person name="Riley R."/>
            <person name="Labutti K."/>
            <person name="Andreopoulos B."/>
            <person name="Lipzen A."/>
            <person name="Chen C."/>
            <person name="Yanf M."/>
            <person name="Daum C."/>
            <person name="Ng V."/>
            <person name="Clum A."/>
            <person name="Ohm R."/>
            <person name="Martin F."/>
            <person name="Silar P."/>
            <person name="Natvig D."/>
            <person name="Lalanne C."/>
            <person name="Gautier V."/>
            <person name="Ament-Velasquez S.L."/>
            <person name="Kruys A."/>
            <person name="Hutchinson M.I."/>
            <person name="Powell A.J."/>
            <person name="Barry K."/>
            <person name="Miller A.N."/>
            <person name="Grigoriev I.V."/>
            <person name="Debuchy R."/>
            <person name="Gladieux P."/>
            <person name="Thoren M.H."/>
            <person name="Johannesson H."/>
        </authorList>
    </citation>
    <scope>NUCLEOTIDE SEQUENCE</scope>
    <source>
        <strain evidence="3">CBS 532.94</strain>
    </source>
</reference>
<sequence length="429" mass="45581">MPSSASYAGCRSSQAPQQTEWLPVPLLALATLLFLAVASIVGLSLSALAFSDTAGLAKPGYGIAQSFVMFASILSLLHVWLHIFASRKDEVLYFDPPIPSFRHQLHAWTAIVIRIAVAMWASATIGVVVLIYREREDSSTVLLKADMFACATGLLFGCVVLGVVQFANRPFTLPWISPARFEADTSSTGDFDDKTSGITRESTGTNEALRVSPAERSKTPSKATSGNTSRSTSSSGSRARKMMLTRRYILEGPTPTALSPLKPQNSSNSGSSSRPPISSQGANANLEDELVPSTTESESFFAASTADSPEQRAKSGPFVTERPVTPEAIVNVRSQGSTSPQRPPSIAVVSAVQRGLGDSPSKFRLKRKSVARPVGLPQNSGDSGFISREPDSGGFVAPSPCPPPPPPAAYYVPGAWVSKAHPDEETVWG</sequence>
<proteinExistence type="predicted"/>
<feature type="transmembrane region" description="Helical" evidence="2">
    <location>
        <begin position="26"/>
        <end position="50"/>
    </location>
</feature>
<gene>
    <name evidence="3" type="ORF">C8A03DRAFT_15243</name>
</gene>
<feature type="region of interest" description="Disordered" evidence="1">
    <location>
        <begin position="184"/>
        <end position="240"/>
    </location>
</feature>
<feature type="region of interest" description="Disordered" evidence="1">
    <location>
        <begin position="252"/>
        <end position="325"/>
    </location>
</feature>
<keyword evidence="2" id="KW-0472">Membrane</keyword>
<feature type="transmembrane region" description="Helical" evidence="2">
    <location>
        <begin position="105"/>
        <end position="133"/>
    </location>
</feature>
<protein>
    <submittedName>
        <fullName evidence="3">Uncharacterized protein</fullName>
    </submittedName>
</protein>
<feature type="compositionally biased region" description="Low complexity" evidence="1">
    <location>
        <begin position="264"/>
        <end position="281"/>
    </location>
</feature>
<dbReference type="Proteomes" id="UP001303760">
    <property type="component" value="Unassembled WGS sequence"/>
</dbReference>
<feature type="compositionally biased region" description="Polar residues" evidence="1">
    <location>
        <begin position="196"/>
        <end position="206"/>
    </location>
</feature>
<feature type="compositionally biased region" description="Low complexity" evidence="1">
    <location>
        <begin position="223"/>
        <end position="237"/>
    </location>
</feature>
<evidence type="ECO:0000256" key="2">
    <source>
        <dbReference type="SAM" id="Phobius"/>
    </source>
</evidence>
<organism evidence="3 4">
    <name type="scientific">Achaetomium macrosporum</name>
    <dbReference type="NCBI Taxonomy" id="79813"/>
    <lineage>
        <taxon>Eukaryota</taxon>
        <taxon>Fungi</taxon>
        <taxon>Dikarya</taxon>
        <taxon>Ascomycota</taxon>
        <taxon>Pezizomycotina</taxon>
        <taxon>Sordariomycetes</taxon>
        <taxon>Sordariomycetidae</taxon>
        <taxon>Sordariales</taxon>
        <taxon>Chaetomiaceae</taxon>
        <taxon>Achaetomium</taxon>
    </lineage>
</organism>
<keyword evidence="4" id="KW-1185">Reference proteome</keyword>
<accession>A0AAN7HB20</accession>
<evidence type="ECO:0000256" key="1">
    <source>
        <dbReference type="SAM" id="MobiDB-lite"/>
    </source>
</evidence>
<dbReference type="AlphaFoldDB" id="A0AAN7HB20"/>
<feature type="region of interest" description="Disordered" evidence="1">
    <location>
        <begin position="370"/>
        <end position="401"/>
    </location>
</feature>